<dbReference type="SUPFAM" id="SSF46689">
    <property type="entry name" value="Homeodomain-like"/>
    <property type="match status" value="1"/>
</dbReference>
<name>A0A2K4YH09_9MYCO</name>
<keyword evidence="1" id="KW-0805">Transcription regulation</keyword>
<feature type="domain" description="HTH tetR-type" evidence="5">
    <location>
        <begin position="14"/>
        <end position="75"/>
    </location>
</feature>
<organism evidence="6 7">
    <name type="scientific">Mycobacterium ahvazicum</name>
    <dbReference type="NCBI Taxonomy" id="1964395"/>
    <lineage>
        <taxon>Bacteria</taxon>
        <taxon>Bacillati</taxon>
        <taxon>Actinomycetota</taxon>
        <taxon>Actinomycetes</taxon>
        <taxon>Mycobacteriales</taxon>
        <taxon>Mycobacteriaceae</taxon>
        <taxon>Mycobacterium</taxon>
        <taxon>Mycobacterium simiae complex</taxon>
    </lineage>
</organism>
<dbReference type="Gene3D" id="1.10.357.10">
    <property type="entry name" value="Tetracycline Repressor, domain 2"/>
    <property type="match status" value="1"/>
</dbReference>
<evidence type="ECO:0000256" key="3">
    <source>
        <dbReference type="ARBA" id="ARBA00023163"/>
    </source>
</evidence>
<dbReference type="GO" id="GO:0003700">
    <property type="term" value="F:DNA-binding transcription factor activity"/>
    <property type="evidence" value="ECO:0007669"/>
    <property type="project" value="TreeGrafter"/>
</dbReference>
<dbReference type="InterPro" id="IPR001647">
    <property type="entry name" value="HTH_TetR"/>
</dbReference>
<feature type="DNA-binding region" description="H-T-H motif" evidence="4">
    <location>
        <begin position="38"/>
        <end position="57"/>
    </location>
</feature>
<evidence type="ECO:0000313" key="7">
    <source>
        <dbReference type="Proteomes" id="UP000236318"/>
    </source>
</evidence>
<dbReference type="PANTHER" id="PTHR30055:SF234">
    <property type="entry name" value="HTH-TYPE TRANSCRIPTIONAL REGULATOR BETI"/>
    <property type="match status" value="1"/>
</dbReference>
<dbReference type="InterPro" id="IPR050109">
    <property type="entry name" value="HTH-type_TetR-like_transc_reg"/>
</dbReference>
<dbReference type="EMBL" id="FXEG02000005">
    <property type="protein sequence ID" value="SOX56069.1"/>
    <property type="molecule type" value="Genomic_DNA"/>
</dbReference>
<dbReference type="Proteomes" id="UP000236318">
    <property type="component" value="Unassembled WGS sequence"/>
</dbReference>
<evidence type="ECO:0000259" key="5">
    <source>
        <dbReference type="PROSITE" id="PS50977"/>
    </source>
</evidence>
<keyword evidence="3" id="KW-0804">Transcription</keyword>
<evidence type="ECO:0000313" key="6">
    <source>
        <dbReference type="EMBL" id="SOX56069.1"/>
    </source>
</evidence>
<dbReference type="PANTHER" id="PTHR30055">
    <property type="entry name" value="HTH-TYPE TRANSCRIPTIONAL REGULATOR RUTR"/>
    <property type="match status" value="1"/>
</dbReference>
<evidence type="ECO:0000256" key="4">
    <source>
        <dbReference type="PROSITE-ProRule" id="PRU00335"/>
    </source>
</evidence>
<dbReference type="GO" id="GO:0000976">
    <property type="term" value="F:transcription cis-regulatory region binding"/>
    <property type="evidence" value="ECO:0007669"/>
    <property type="project" value="TreeGrafter"/>
</dbReference>
<proteinExistence type="predicted"/>
<dbReference type="PROSITE" id="PS50977">
    <property type="entry name" value="HTH_TETR_2"/>
    <property type="match status" value="1"/>
</dbReference>
<evidence type="ECO:0000256" key="1">
    <source>
        <dbReference type="ARBA" id="ARBA00023015"/>
    </source>
</evidence>
<keyword evidence="7" id="KW-1185">Reference proteome</keyword>
<dbReference type="InterPro" id="IPR009057">
    <property type="entry name" value="Homeodomain-like_sf"/>
</dbReference>
<reference evidence="6" key="1">
    <citation type="submission" date="2018-01" db="EMBL/GenBank/DDBJ databases">
        <authorList>
            <consortium name="Urmite Genomes"/>
        </authorList>
    </citation>
    <scope>NUCLEOTIDE SEQUENCE [LARGE SCALE GENOMIC DNA]</scope>
    <source>
        <strain evidence="6">AFP003</strain>
    </source>
</reference>
<dbReference type="AlphaFoldDB" id="A0A2K4YH09"/>
<protein>
    <submittedName>
        <fullName evidence="6">TetR/AcrR family transcriptional regulator</fullName>
    </submittedName>
</protein>
<feature type="non-terminal residue" evidence="6">
    <location>
        <position position="1"/>
    </location>
</feature>
<gene>
    <name evidence="6" type="ORF">MAAFP003_4765</name>
</gene>
<accession>A0A2K4YH09</accession>
<sequence length="223" mass="24279">VTSAVGESRSDRGESTRAAILTAAEQLFAEHGVNNVSHRQIVASARQGNNAAVAYHFGNKAELVRAIERKHADHVERRLAEHVRRVAGSTSLTDWIGCLVRSYTDHLASLGTPCWYARFCAQTMTDPVYAKVMTSGALTSSALQQVLDGIGKCLPELPGHVRSERHLYTRLLLNHVCAEYETSFAEGRPMPRTTWDGIGSGLIDAMVGLWRAPVSPDTEAPGD</sequence>
<comment type="caution">
    <text evidence="6">The sequence shown here is derived from an EMBL/GenBank/DDBJ whole genome shotgun (WGS) entry which is preliminary data.</text>
</comment>
<keyword evidence="2 4" id="KW-0238">DNA-binding</keyword>
<evidence type="ECO:0000256" key="2">
    <source>
        <dbReference type="ARBA" id="ARBA00023125"/>
    </source>
</evidence>
<dbReference type="Pfam" id="PF00440">
    <property type="entry name" value="TetR_N"/>
    <property type="match status" value="1"/>
</dbReference>